<proteinExistence type="predicted"/>
<accession>A0ACC1K6L6</accession>
<dbReference type="Proteomes" id="UP001140234">
    <property type="component" value="Unassembled WGS sequence"/>
</dbReference>
<name>A0ACC1K6L6_9FUNG</name>
<evidence type="ECO:0000313" key="2">
    <source>
        <dbReference type="Proteomes" id="UP001140234"/>
    </source>
</evidence>
<gene>
    <name evidence="1" type="ORF">IWQ57_000894</name>
</gene>
<keyword evidence="2" id="KW-1185">Reference proteome</keyword>
<dbReference type="EMBL" id="JANBUJ010000114">
    <property type="protein sequence ID" value="KAJ2774295.1"/>
    <property type="molecule type" value="Genomic_DNA"/>
</dbReference>
<comment type="caution">
    <text evidence="1">The sequence shown here is derived from an EMBL/GenBank/DDBJ whole genome shotgun (WGS) entry which is preliminary data.</text>
</comment>
<evidence type="ECO:0000313" key="1">
    <source>
        <dbReference type="EMBL" id="KAJ2774295.1"/>
    </source>
</evidence>
<reference evidence="1" key="1">
    <citation type="submission" date="2022-07" db="EMBL/GenBank/DDBJ databases">
        <title>Phylogenomic reconstructions and comparative analyses of Kickxellomycotina fungi.</title>
        <authorList>
            <person name="Reynolds N.K."/>
            <person name="Stajich J.E."/>
            <person name="Barry K."/>
            <person name="Grigoriev I.V."/>
            <person name="Crous P."/>
            <person name="Smith M.E."/>
        </authorList>
    </citation>
    <scope>NUCLEOTIDE SEQUENCE</scope>
    <source>
        <strain evidence="1">CBS 109366</strain>
    </source>
</reference>
<organism evidence="1 2">
    <name type="scientific">Coemansia nantahalensis</name>
    <dbReference type="NCBI Taxonomy" id="2789366"/>
    <lineage>
        <taxon>Eukaryota</taxon>
        <taxon>Fungi</taxon>
        <taxon>Fungi incertae sedis</taxon>
        <taxon>Zoopagomycota</taxon>
        <taxon>Kickxellomycotina</taxon>
        <taxon>Kickxellomycetes</taxon>
        <taxon>Kickxellales</taxon>
        <taxon>Kickxellaceae</taxon>
        <taxon>Coemansia</taxon>
    </lineage>
</organism>
<sequence length="283" mass="30561">MKLATLSAGLVAICSLFASTDAAPASSTTKGDINFTCAYRISYQLIGYVSNNDVSGGWAQCKPSNVGYTAGFARFTTQYGSVLAVVDNYKESSHYKEEFDDIYEAIKTAASDPNSPNAKLDGFCDAWAKAAKNGSYFALSQIVVARKMYETPTKAYVKEYKIKFPLTRAALIYLAMSNGVGETGKTLGAMIKKTNAKFTADVTGESGNSLKVGQYSVDEAKWLGALLDETDSAAFAFQSDVLSVFRTLINDKQFKLSSTITFKGLQGKQVKLTCKKLTASMSK</sequence>
<protein>
    <submittedName>
        <fullName evidence="1">Uncharacterized protein</fullName>
    </submittedName>
</protein>